<reference evidence="7 8" key="1">
    <citation type="submission" date="2022-09" db="EMBL/GenBank/DDBJ databases">
        <title>Enrichment on poylsaccharides allowed isolation of novel metabolic and taxonomic groups of Haloarchaea.</title>
        <authorList>
            <person name="Sorokin D.Y."/>
            <person name="Elcheninov A.G."/>
            <person name="Khizhniak T.V."/>
            <person name="Kolganova T.V."/>
            <person name="Kublanov I.V."/>
        </authorList>
    </citation>
    <scope>NUCLEOTIDE SEQUENCE [LARGE SCALE GENOMIC DNA]</scope>
    <source>
        <strain evidence="7 8">AArc-curdl1</strain>
    </source>
</reference>
<dbReference type="PANTHER" id="PTHR30371">
    <property type="entry name" value="SEC-INDEPENDENT PROTEIN TRANSLOCASE PROTEIN TATC"/>
    <property type="match status" value="1"/>
</dbReference>
<comment type="function">
    <text evidence="5">Part of the twin-arginine translocation (Tat) system that transports large folded proteins containing a characteristic twin-arginine motif in their signal peptide across membranes.</text>
</comment>
<dbReference type="PANTHER" id="PTHR30371:SF0">
    <property type="entry name" value="SEC-INDEPENDENT PROTEIN TRANSLOCASE PROTEIN TATC, CHLOROPLASTIC-RELATED"/>
    <property type="match status" value="1"/>
</dbReference>
<evidence type="ECO:0000313" key="7">
    <source>
        <dbReference type="EMBL" id="MCU4754042.1"/>
    </source>
</evidence>
<feature type="transmembrane region" description="Helical" evidence="5">
    <location>
        <begin position="194"/>
        <end position="214"/>
    </location>
</feature>
<sequence>MTAADADADERSLEGEDSSGDESDETEDDESDETADSDGDGSEDDDETADDVSDDPDDQTGTDDDDGDLEEPPERPEGDEEAEPPRAKTDGDGFGSAHDPERQEPTYPDPDEDIGGISTPPDDQEMPLADHIEEMVLRLAVVLLIGAAATAIALLWASQAIEFIWFNIFPGPTAEVPPPHVYHPLELWLTRIKVAALAGIMVSLPMFVYECYLFMRPGLYPHERKYYLAAVPTSVVLGAIGMLVSFVVVLPILFRYFTFYSEGSAEIAYALGETFNLVITLTGFLAIVFQIPLFIILAVMMGVTTRRWLADKRIYFWAAFAGLSFMFTFDPTLMAPIIVAIIMIVLFEGTLLLLKWVGR</sequence>
<keyword evidence="3 5" id="KW-1133">Transmembrane helix</keyword>
<feature type="region of interest" description="Disordered" evidence="6">
    <location>
        <begin position="1"/>
        <end position="125"/>
    </location>
</feature>
<feature type="transmembrane region" description="Helical" evidence="5">
    <location>
        <begin position="335"/>
        <end position="354"/>
    </location>
</feature>
<evidence type="ECO:0000256" key="2">
    <source>
        <dbReference type="ARBA" id="ARBA00022692"/>
    </source>
</evidence>
<feature type="compositionally biased region" description="Acidic residues" evidence="6">
    <location>
        <begin position="15"/>
        <end position="82"/>
    </location>
</feature>
<dbReference type="GO" id="GO:0009977">
    <property type="term" value="F:proton motive force dependent protein transmembrane transporter activity"/>
    <property type="evidence" value="ECO:0007669"/>
    <property type="project" value="TreeGrafter"/>
</dbReference>
<keyword evidence="4 5" id="KW-0472">Membrane</keyword>
<feature type="transmembrane region" description="Helical" evidence="5">
    <location>
        <begin position="274"/>
        <end position="302"/>
    </location>
</feature>
<feature type="transmembrane region" description="Helical" evidence="5">
    <location>
        <begin position="136"/>
        <end position="157"/>
    </location>
</feature>
<name>A0AAP2ZB95_9EURY</name>
<keyword evidence="2 5" id="KW-0812">Transmembrane</keyword>
<dbReference type="Proteomes" id="UP001321047">
    <property type="component" value="Unassembled WGS sequence"/>
</dbReference>
<evidence type="ECO:0000256" key="5">
    <source>
        <dbReference type="HAMAP-Rule" id="MF_00902"/>
    </source>
</evidence>
<evidence type="ECO:0000256" key="3">
    <source>
        <dbReference type="ARBA" id="ARBA00022989"/>
    </source>
</evidence>
<dbReference type="GO" id="GO:0033281">
    <property type="term" value="C:TAT protein transport complex"/>
    <property type="evidence" value="ECO:0007669"/>
    <property type="project" value="UniProtKB-UniRule"/>
</dbReference>
<evidence type="ECO:0000256" key="1">
    <source>
        <dbReference type="ARBA" id="ARBA00004141"/>
    </source>
</evidence>
<keyword evidence="5" id="KW-0813">Transport</keyword>
<dbReference type="Pfam" id="PF00902">
    <property type="entry name" value="TatC"/>
    <property type="match status" value="1"/>
</dbReference>
<dbReference type="RefSeq" id="WP_342810376.1">
    <property type="nucleotide sequence ID" value="NZ_JAOPJZ010000028.1"/>
</dbReference>
<dbReference type="GO" id="GO:0065002">
    <property type="term" value="P:intracellular protein transmembrane transport"/>
    <property type="evidence" value="ECO:0007669"/>
    <property type="project" value="TreeGrafter"/>
</dbReference>
<keyword evidence="5" id="KW-0811">Translocation</keyword>
<comment type="subunit">
    <text evidence="5">Forms a complex with TatA.</text>
</comment>
<organism evidence="7 8">
    <name type="scientific">Natronosalvus hydrolyticus</name>
    <dbReference type="NCBI Taxonomy" id="2979988"/>
    <lineage>
        <taxon>Archaea</taxon>
        <taxon>Methanobacteriati</taxon>
        <taxon>Methanobacteriota</taxon>
        <taxon>Stenosarchaea group</taxon>
        <taxon>Halobacteria</taxon>
        <taxon>Halobacteriales</taxon>
        <taxon>Natrialbaceae</taxon>
        <taxon>Natronosalvus</taxon>
    </lineage>
</organism>
<feature type="transmembrane region" description="Helical" evidence="5">
    <location>
        <begin position="226"/>
        <end position="254"/>
    </location>
</feature>
<evidence type="ECO:0000313" key="8">
    <source>
        <dbReference type="Proteomes" id="UP001321047"/>
    </source>
</evidence>
<keyword evidence="5" id="KW-0653">Protein transport</keyword>
<dbReference type="PRINTS" id="PR01840">
    <property type="entry name" value="TATCFAMILY"/>
</dbReference>
<dbReference type="EMBL" id="JAOPJZ010000028">
    <property type="protein sequence ID" value="MCU4754042.1"/>
    <property type="molecule type" value="Genomic_DNA"/>
</dbReference>
<dbReference type="AlphaFoldDB" id="A0AAP2ZB95"/>
<gene>
    <name evidence="5" type="primary">tatC</name>
    <name evidence="7" type="ORF">OB919_19010</name>
</gene>
<protein>
    <recommendedName>
        <fullName evidence="5">Sec-independent protein translocase protein TatC</fullName>
    </recommendedName>
</protein>
<proteinExistence type="inferred from homology"/>
<dbReference type="GO" id="GO:0043953">
    <property type="term" value="P:protein transport by the Tat complex"/>
    <property type="evidence" value="ECO:0007669"/>
    <property type="project" value="UniProtKB-UniRule"/>
</dbReference>
<comment type="caution">
    <text evidence="7">The sequence shown here is derived from an EMBL/GenBank/DDBJ whole genome shotgun (WGS) entry which is preliminary data.</text>
</comment>
<evidence type="ECO:0000256" key="4">
    <source>
        <dbReference type="ARBA" id="ARBA00023136"/>
    </source>
</evidence>
<feature type="transmembrane region" description="Helical" evidence="5">
    <location>
        <begin position="314"/>
        <end position="329"/>
    </location>
</feature>
<comment type="similarity">
    <text evidence="5">Belongs to the TatC family.</text>
</comment>
<evidence type="ECO:0000256" key="6">
    <source>
        <dbReference type="SAM" id="MobiDB-lite"/>
    </source>
</evidence>
<accession>A0AAP2ZB95</accession>
<comment type="subcellular location">
    <subcellularLocation>
        <location evidence="5">Cell membrane</location>
        <topology evidence="5">Multi-pass membrane protein</topology>
    </subcellularLocation>
    <subcellularLocation>
        <location evidence="1">Membrane</location>
        <topology evidence="1">Multi-pass membrane protein</topology>
    </subcellularLocation>
</comment>
<keyword evidence="8" id="KW-1185">Reference proteome</keyword>
<keyword evidence="5" id="KW-1003">Cell membrane</keyword>
<dbReference type="HAMAP" id="MF_00902">
    <property type="entry name" value="TatC"/>
    <property type="match status" value="1"/>
</dbReference>
<dbReference type="InterPro" id="IPR002033">
    <property type="entry name" value="TatC"/>
</dbReference>